<gene>
    <name evidence="2" type="ORF">LX78_02504</name>
</gene>
<reference evidence="2 3" key="1">
    <citation type="submission" date="2018-05" db="EMBL/GenBank/DDBJ databases">
        <title>Genomic Encyclopedia of Archaeal and Bacterial Type Strains, Phase II (KMG-II): from individual species to whole genera.</title>
        <authorList>
            <person name="Goeker M."/>
        </authorList>
    </citation>
    <scope>NUCLEOTIDE SEQUENCE [LARGE SCALE GENOMIC DNA]</scope>
    <source>
        <strain evidence="2 3">DSM 22637</strain>
    </source>
</reference>
<keyword evidence="3" id="KW-1185">Reference proteome</keyword>
<dbReference type="RefSeq" id="WP_146192581.1">
    <property type="nucleotide sequence ID" value="NZ_QGGP01000007.1"/>
</dbReference>
<proteinExistence type="predicted"/>
<feature type="chain" id="PRO_5016448455" evidence="1">
    <location>
        <begin position="23"/>
        <end position="283"/>
    </location>
</feature>
<dbReference type="AlphaFoldDB" id="A0A316DLV1"/>
<dbReference type="EMBL" id="QGGP01000007">
    <property type="protein sequence ID" value="PWK17713.1"/>
    <property type="molecule type" value="Genomic_DNA"/>
</dbReference>
<dbReference type="OrthoDB" id="669636at2"/>
<evidence type="ECO:0000313" key="3">
    <source>
        <dbReference type="Proteomes" id="UP000245430"/>
    </source>
</evidence>
<name>A0A316DLV1_9FLAO</name>
<evidence type="ECO:0000256" key="1">
    <source>
        <dbReference type="SAM" id="SignalP"/>
    </source>
</evidence>
<sequence>MKTKVTLFLLFMSIGISTIAQNFDIILKTNGEEMEGTVKGIEEETISFIYKNETIVYKVKQSDIVKITFASGRVQFFNKFDQPGNSNDVSLEDHHNKVAVLPFAYIKDQQAGDQVMSNKIQTETFALLNKHRGGLTYLSVNDTNALLIKAGVTNNNIQGYTMGEICTILGVEYVIQGMVSVEKTTQQNINTYSETTKNKGNNKAYVDSNGHLIGDPLNNGKSQSYGSSISTKTQNYATSMTMNIFNDKGDNIFSQDHTSFWNTQDAYKITLKYLAKRMPLFKK</sequence>
<dbReference type="Gene3D" id="3.40.50.10610">
    <property type="entry name" value="ABC-type transport auxiliary lipoprotein component"/>
    <property type="match status" value="1"/>
</dbReference>
<protein>
    <submittedName>
        <fullName evidence="2">Uncharacterized protein</fullName>
    </submittedName>
</protein>
<comment type="caution">
    <text evidence="2">The sequence shown here is derived from an EMBL/GenBank/DDBJ whole genome shotgun (WGS) entry which is preliminary data.</text>
</comment>
<organism evidence="2 3">
    <name type="scientific">Xanthomarina spongicola</name>
    <dbReference type="NCBI Taxonomy" id="570520"/>
    <lineage>
        <taxon>Bacteria</taxon>
        <taxon>Pseudomonadati</taxon>
        <taxon>Bacteroidota</taxon>
        <taxon>Flavobacteriia</taxon>
        <taxon>Flavobacteriales</taxon>
        <taxon>Flavobacteriaceae</taxon>
        <taxon>Xanthomarina</taxon>
    </lineage>
</organism>
<keyword evidence="1" id="KW-0732">Signal</keyword>
<dbReference type="Proteomes" id="UP000245430">
    <property type="component" value="Unassembled WGS sequence"/>
</dbReference>
<evidence type="ECO:0000313" key="2">
    <source>
        <dbReference type="EMBL" id="PWK17713.1"/>
    </source>
</evidence>
<feature type="signal peptide" evidence="1">
    <location>
        <begin position="1"/>
        <end position="22"/>
    </location>
</feature>
<accession>A0A316DLV1</accession>